<dbReference type="EMBL" id="OV696688">
    <property type="protein sequence ID" value="CAH1258736.1"/>
    <property type="molecule type" value="Genomic_DNA"/>
</dbReference>
<evidence type="ECO:0000256" key="1">
    <source>
        <dbReference type="SAM" id="MobiDB-lite"/>
    </source>
</evidence>
<evidence type="ECO:0000313" key="3">
    <source>
        <dbReference type="Proteomes" id="UP000838412"/>
    </source>
</evidence>
<proteinExistence type="predicted"/>
<dbReference type="AlphaFoldDB" id="A0A8J9ZQW2"/>
<organism evidence="2 3">
    <name type="scientific">Branchiostoma lanceolatum</name>
    <name type="common">Common lancelet</name>
    <name type="synonym">Amphioxus lanceolatum</name>
    <dbReference type="NCBI Taxonomy" id="7740"/>
    <lineage>
        <taxon>Eukaryota</taxon>
        <taxon>Metazoa</taxon>
        <taxon>Chordata</taxon>
        <taxon>Cephalochordata</taxon>
        <taxon>Leptocardii</taxon>
        <taxon>Amphioxiformes</taxon>
        <taxon>Branchiostomatidae</taxon>
        <taxon>Branchiostoma</taxon>
    </lineage>
</organism>
<feature type="region of interest" description="Disordered" evidence="1">
    <location>
        <begin position="1"/>
        <end position="25"/>
    </location>
</feature>
<gene>
    <name evidence="2" type="primary">Hypp2063</name>
    <name evidence="2" type="ORF">BLAG_LOCUS16196</name>
</gene>
<name>A0A8J9ZQW2_BRALA</name>
<sequence>MSTLSVLSSNTRPAPVASRPSLGDSVRQLADSLVDLSWVDSSEIDKEVETLLGNPPEPHSTQSEGISSDDSGSDLFTDSESDSEDDILHSSQSSEDEEDPVASPSSLFADDEISSDSDGDCEDSPSSKVRVANKGPVAYSPCLGALMKQQARCSSPNLHSTNFEDVYNISWLFDEDDHHHKNGHTTFVQNDEDICNIRHDNPTIASPKSSVPRVDVGSISSRPGKINLQFADEISRLHALSLEEDNVKTGRQRFGRNKPWHQMKKLFTRCVTSSDD</sequence>
<reference evidence="2" key="1">
    <citation type="submission" date="2022-01" db="EMBL/GenBank/DDBJ databases">
        <authorList>
            <person name="Braso-Vives M."/>
        </authorList>
    </citation>
    <scope>NUCLEOTIDE SEQUENCE</scope>
</reference>
<feature type="compositionally biased region" description="Acidic residues" evidence="1">
    <location>
        <begin position="109"/>
        <end position="123"/>
    </location>
</feature>
<feature type="compositionally biased region" description="Polar residues" evidence="1">
    <location>
        <begin position="1"/>
        <end position="12"/>
    </location>
</feature>
<keyword evidence="3" id="KW-1185">Reference proteome</keyword>
<feature type="region of interest" description="Disordered" evidence="1">
    <location>
        <begin position="47"/>
        <end position="129"/>
    </location>
</feature>
<dbReference type="Proteomes" id="UP000838412">
    <property type="component" value="Chromosome 3"/>
</dbReference>
<protein>
    <submittedName>
        <fullName evidence="2">Hypp2063 protein</fullName>
    </submittedName>
</protein>
<accession>A0A8J9ZQW2</accession>
<evidence type="ECO:0000313" key="2">
    <source>
        <dbReference type="EMBL" id="CAH1258736.1"/>
    </source>
</evidence>